<dbReference type="SUPFAM" id="SSF53335">
    <property type="entry name" value="S-adenosyl-L-methionine-dependent methyltransferases"/>
    <property type="match status" value="1"/>
</dbReference>
<dbReference type="OrthoDB" id="435282at2759"/>
<keyword evidence="2 6" id="KW-0808">Transferase</keyword>
<evidence type="ECO:0000256" key="5">
    <source>
        <dbReference type="ARBA" id="ARBA00053002"/>
    </source>
</evidence>
<dbReference type="FunFam" id="3.40.50.150:FF:000164">
    <property type="entry name" value="Methyltransferase NSUN5, putative"/>
    <property type="match status" value="1"/>
</dbReference>
<feature type="compositionally biased region" description="Polar residues" evidence="7">
    <location>
        <begin position="461"/>
        <end position="476"/>
    </location>
</feature>
<evidence type="ECO:0000256" key="4">
    <source>
        <dbReference type="ARBA" id="ARBA00022884"/>
    </source>
</evidence>
<comment type="similarity">
    <text evidence="6">Belongs to the class I-like SAM-binding methyltransferase superfamily. RsmB/NOP family.</text>
</comment>
<dbReference type="GO" id="GO:0008173">
    <property type="term" value="F:RNA methyltransferase activity"/>
    <property type="evidence" value="ECO:0007669"/>
    <property type="project" value="InterPro"/>
</dbReference>
<comment type="catalytic activity">
    <reaction evidence="5">
        <text>a cytidine in 25S rRNA + S-adenosyl-L-methionine = a 5-methylcytidine in 25S rRNA + S-adenosyl-L-homocysteine + H(+)</text>
        <dbReference type="Rhea" id="RHEA:47780"/>
        <dbReference type="Rhea" id="RHEA-COMP:11911"/>
        <dbReference type="Rhea" id="RHEA-COMP:11912"/>
        <dbReference type="ChEBI" id="CHEBI:15378"/>
        <dbReference type="ChEBI" id="CHEBI:57856"/>
        <dbReference type="ChEBI" id="CHEBI:59789"/>
        <dbReference type="ChEBI" id="CHEBI:74483"/>
        <dbReference type="ChEBI" id="CHEBI:82748"/>
    </reaction>
</comment>
<sequence>MNLYFEATRCLDQLDARKGSIKGVLSTFPEKDRKRGSALVIETLKYKPALQEIMEKSGMLKAEKKHLTSSNLALLLVHDLLFARGIQAGDGPIKQAVLRHKTRLQSELVRLKIARSVKSNQDLAVTQDPKLDGIPRYVRVNTCRWNTKAAIKYFESKGFMHKPLGFPEEKTFSQDPHIPDLLLFHPSVQFHTESAYTSGQIILQDKASCMPAVVLAPPKSQKSYVIDATAAPGNKTSHLSALMGNVGKIFAFERDRRRFNTLQKMLATAGCSNVEALNADFLASDPESTVFAQVTHILLDPSCSGSGIVNRMDHLLGQAEENDQDVTERLATLSAFQLSMIEHAMKFPNAQKIVYSTCSIHAEENEQVVKKALDSEHARSAGFQLASRDQVLPSWERRGQETELGTQFREWIQSPLYCVSTSSWPGSVIRCNPGEDATNGFFVSCFVRQSNPATSIQTKLPDTTHTVMAESQPQITHSKRKAEDSREKQRTKRKKRKQ</sequence>
<dbReference type="STRING" id="1314777.A0A164TNB7"/>
<evidence type="ECO:0000256" key="7">
    <source>
        <dbReference type="SAM" id="MobiDB-lite"/>
    </source>
</evidence>
<organism evidence="9 10">
    <name type="scientific">Sistotremastrum niveocremeum HHB9708</name>
    <dbReference type="NCBI Taxonomy" id="1314777"/>
    <lineage>
        <taxon>Eukaryota</taxon>
        <taxon>Fungi</taxon>
        <taxon>Dikarya</taxon>
        <taxon>Basidiomycota</taxon>
        <taxon>Agaricomycotina</taxon>
        <taxon>Agaricomycetes</taxon>
        <taxon>Sistotremastrales</taxon>
        <taxon>Sistotremastraceae</taxon>
        <taxon>Sertulicium</taxon>
        <taxon>Sertulicium niveocremeum</taxon>
    </lineage>
</organism>
<name>A0A164TNB7_9AGAM</name>
<keyword evidence="4 6" id="KW-0694">RNA-binding</keyword>
<evidence type="ECO:0000313" key="9">
    <source>
        <dbReference type="EMBL" id="KZS92513.1"/>
    </source>
</evidence>
<dbReference type="InterPro" id="IPR049560">
    <property type="entry name" value="MeTrfase_RsmB-F_NOP2_cat"/>
</dbReference>
<feature type="region of interest" description="Disordered" evidence="7">
    <location>
        <begin position="461"/>
        <end position="498"/>
    </location>
</feature>
<accession>A0A164TNB7</accession>
<evidence type="ECO:0000256" key="1">
    <source>
        <dbReference type="ARBA" id="ARBA00022603"/>
    </source>
</evidence>
<protein>
    <submittedName>
        <fullName evidence="9">S-adenosyl-L-methionine-dependent methyltransferase</fullName>
    </submittedName>
</protein>
<dbReference type="Gene3D" id="3.40.50.150">
    <property type="entry name" value="Vaccinia Virus protein VP39"/>
    <property type="match status" value="1"/>
</dbReference>
<dbReference type="PANTHER" id="PTHR22807">
    <property type="entry name" value="NOP2 YEAST -RELATED NOL1/NOP2/FMU SUN DOMAIN-CONTAINING"/>
    <property type="match status" value="1"/>
</dbReference>
<dbReference type="PROSITE" id="PS51686">
    <property type="entry name" value="SAM_MT_RSMB_NOP"/>
    <property type="match status" value="1"/>
</dbReference>
<dbReference type="Proteomes" id="UP000076722">
    <property type="component" value="Unassembled WGS sequence"/>
</dbReference>
<evidence type="ECO:0000256" key="2">
    <source>
        <dbReference type="ARBA" id="ARBA00022679"/>
    </source>
</evidence>
<proteinExistence type="inferred from homology"/>
<feature type="binding site" evidence="6">
    <location>
        <position position="300"/>
    </location>
    <ligand>
        <name>S-adenosyl-L-methionine</name>
        <dbReference type="ChEBI" id="CHEBI:59789"/>
    </ligand>
</feature>
<evidence type="ECO:0000256" key="3">
    <source>
        <dbReference type="ARBA" id="ARBA00022691"/>
    </source>
</evidence>
<reference evidence="9 10" key="1">
    <citation type="journal article" date="2016" name="Mol. Biol. Evol.">
        <title>Comparative Genomics of Early-Diverging Mushroom-Forming Fungi Provides Insights into the Origins of Lignocellulose Decay Capabilities.</title>
        <authorList>
            <person name="Nagy L.G."/>
            <person name="Riley R."/>
            <person name="Tritt A."/>
            <person name="Adam C."/>
            <person name="Daum C."/>
            <person name="Floudas D."/>
            <person name="Sun H."/>
            <person name="Yadav J.S."/>
            <person name="Pangilinan J."/>
            <person name="Larsson K.H."/>
            <person name="Matsuura K."/>
            <person name="Barry K."/>
            <person name="Labutti K."/>
            <person name="Kuo R."/>
            <person name="Ohm R.A."/>
            <person name="Bhattacharya S.S."/>
            <person name="Shirouzu T."/>
            <person name="Yoshinaga Y."/>
            <person name="Martin F.M."/>
            <person name="Grigoriev I.V."/>
            <person name="Hibbett D.S."/>
        </authorList>
    </citation>
    <scope>NUCLEOTIDE SEQUENCE [LARGE SCALE GENOMIC DNA]</scope>
    <source>
        <strain evidence="9 10">HHB9708</strain>
    </source>
</reference>
<dbReference type="InterPro" id="IPR048889">
    <property type="entry name" value="NSUN5_RCM1_N"/>
</dbReference>
<keyword evidence="3 6" id="KW-0949">S-adenosyl-L-methionine</keyword>
<dbReference type="InterPro" id="IPR049561">
    <property type="entry name" value="NSUN5_7_fdxn-like"/>
</dbReference>
<keyword evidence="1 6" id="KW-0489">Methyltransferase</keyword>
<gene>
    <name evidence="9" type="ORF">SISNIDRAFT_412610</name>
</gene>
<comment type="caution">
    <text evidence="6">Lacks conserved residue(s) required for the propagation of feature annotation.</text>
</comment>
<dbReference type="EMBL" id="KV419410">
    <property type="protein sequence ID" value="KZS92513.1"/>
    <property type="molecule type" value="Genomic_DNA"/>
</dbReference>
<feature type="binding site" evidence="6">
    <location>
        <position position="253"/>
    </location>
    <ligand>
        <name>S-adenosyl-L-methionine</name>
        <dbReference type="ChEBI" id="CHEBI:59789"/>
    </ligand>
</feature>
<feature type="binding site" evidence="6">
    <location>
        <position position="280"/>
    </location>
    <ligand>
        <name>S-adenosyl-L-methionine</name>
        <dbReference type="ChEBI" id="CHEBI:59789"/>
    </ligand>
</feature>
<feature type="domain" description="SAM-dependent MTase RsmB/NOP-type" evidence="8">
    <location>
        <begin position="126"/>
        <end position="449"/>
    </location>
</feature>
<dbReference type="GO" id="GO:0003723">
    <property type="term" value="F:RNA binding"/>
    <property type="evidence" value="ECO:0007669"/>
    <property type="project" value="UniProtKB-UniRule"/>
</dbReference>
<feature type="compositionally biased region" description="Basic residues" evidence="7">
    <location>
        <begin position="489"/>
        <end position="498"/>
    </location>
</feature>
<dbReference type="GO" id="GO:0070475">
    <property type="term" value="P:rRNA base methylation"/>
    <property type="evidence" value="ECO:0007669"/>
    <property type="project" value="TreeGrafter"/>
</dbReference>
<dbReference type="Pfam" id="PF21148">
    <property type="entry name" value="NSUN5_fdxn-like"/>
    <property type="match status" value="1"/>
</dbReference>
<dbReference type="GO" id="GO:0005730">
    <property type="term" value="C:nucleolus"/>
    <property type="evidence" value="ECO:0007669"/>
    <property type="project" value="TreeGrafter"/>
</dbReference>
<dbReference type="Pfam" id="PF21153">
    <property type="entry name" value="NSUN5_N"/>
    <property type="match status" value="1"/>
</dbReference>
<keyword evidence="10" id="KW-1185">Reference proteome</keyword>
<evidence type="ECO:0000259" key="8">
    <source>
        <dbReference type="PROSITE" id="PS51686"/>
    </source>
</evidence>
<dbReference type="AlphaFoldDB" id="A0A164TNB7"/>
<dbReference type="InterPro" id="IPR001678">
    <property type="entry name" value="MeTrfase_RsmB-F_NOP2_dom"/>
</dbReference>
<dbReference type="InterPro" id="IPR023267">
    <property type="entry name" value="RCMT"/>
</dbReference>
<evidence type="ECO:0000313" key="10">
    <source>
        <dbReference type="Proteomes" id="UP000076722"/>
    </source>
</evidence>
<dbReference type="CDD" id="cd02440">
    <property type="entry name" value="AdoMet_MTases"/>
    <property type="match status" value="1"/>
</dbReference>
<dbReference type="InterPro" id="IPR029063">
    <property type="entry name" value="SAM-dependent_MTases_sf"/>
</dbReference>
<dbReference type="Pfam" id="PF01189">
    <property type="entry name" value="Methyltr_RsmB-F"/>
    <property type="match status" value="1"/>
</dbReference>
<dbReference type="PANTHER" id="PTHR22807:SF4">
    <property type="entry name" value="28S RRNA (CYTOSINE-C(5))-METHYLTRANSFERASE"/>
    <property type="match status" value="1"/>
</dbReference>
<dbReference type="PRINTS" id="PR02008">
    <property type="entry name" value="RCMTFAMILY"/>
</dbReference>
<evidence type="ECO:0000256" key="6">
    <source>
        <dbReference type="PROSITE-ProRule" id="PRU01023"/>
    </source>
</evidence>
<dbReference type="Gene3D" id="3.30.70.1170">
    <property type="entry name" value="Sun protein, domain 3"/>
    <property type="match status" value="1"/>
</dbReference>
<feature type="active site" description="Nucleophile" evidence="6">
    <location>
        <position position="358"/>
    </location>
</feature>